<reference evidence="2" key="1">
    <citation type="journal article" date="2022" name="bioRxiv">
        <title>Sequencing and chromosome-scale assembly of the giantPleurodeles waltlgenome.</title>
        <authorList>
            <person name="Brown T."/>
            <person name="Elewa A."/>
            <person name="Iarovenko S."/>
            <person name="Subramanian E."/>
            <person name="Araus A.J."/>
            <person name="Petzold A."/>
            <person name="Susuki M."/>
            <person name="Suzuki K.-i.T."/>
            <person name="Hayashi T."/>
            <person name="Toyoda A."/>
            <person name="Oliveira C."/>
            <person name="Osipova E."/>
            <person name="Leigh N.D."/>
            <person name="Simon A."/>
            <person name="Yun M.H."/>
        </authorList>
    </citation>
    <scope>NUCLEOTIDE SEQUENCE</scope>
    <source>
        <strain evidence="2">20211129_DDA</strain>
        <tissue evidence="2">Liver</tissue>
    </source>
</reference>
<keyword evidence="3" id="KW-1185">Reference proteome</keyword>
<dbReference type="EMBL" id="JANPWB010000001">
    <property type="protein sequence ID" value="KAJ1217919.1"/>
    <property type="molecule type" value="Genomic_DNA"/>
</dbReference>
<proteinExistence type="predicted"/>
<evidence type="ECO:0000313" key="3">
    <source>
        <dbReference type="Proteomes" id="UP001066276"/>
    </source>
</evidence>
<feature type="region of interest" description="Disordered" evidence="1">
    <location>
        <begin position="119"/>
        <end position="139"/>
    </location>
</feature>
<evidence type="ECO:0000313" key="2">
    <source>
        <dbReference type="EMBL" id="KAJ1217919.1"/>
    </source>
</evidence>
<dbReference type="Proteomes" id="UP001066276">
    <property type="component" value="Chromosome 1_1"/>
</dbReference>
<protein>
    <submittedName>
        <fullName evidence="2">Uncharacterized protein</fullName>
    </submittedName>
</protein>
<evidence type="ECO:0000256" key="1">
    <source>
        <dbReference type="SAM" id="MobiDB-lite"/>
    </source>
</evidence>
<gene>
    <name evidence="2" type="ORF">NDU88_005506</name>
</gene>
<comment type="caution">
    <text evidence="2">The sequence shown here is derived from an EMBL/GenBank/DDBJ whole genome shotgun (WGS) entry which is preliminary data.</text>
</comment>
<sequence length="211" mass="22725">MVVGHGGSKTKSSSRLHDLYTGWMHKRSNHRAPLTPWPPPLTWDPSELHRQCQSTALPAGSSSRCPQFPDSTAAPAPQAFVFSPAATANAEAAILFPIIYPGTSIILAQRCFRGGRVARSRVAPDDGGPQGRVPAGRKRSDGVWGAWLAAEEAASVTRSSGATIGAQTTLSPRRAHWSVYDPLGSSPVDPRHRVRPCSWRLCPRESIFGQV</sequence>
<accession>A0AAV7WX87</accession>
<dbReference type="AlphaFoldDB" id="A0AAV7WX87"/>
<organism evidence="2 3">
    <name type="scientific">Pleurodeles waltl</name>
    <name type="common">Iberian ribbed newt</name>
    <dbReference type="NCBI Taxonomy" id="8319"/>
    <lineage>
        <taxon>Eukaryota</taxon>
        <taxon>Metazoa</taxon>
        <taxon>Chordata</taxon>
        <taxon>Craniata</taxon>
        <taxon>Vertebrata</taxon>
        <taxon>Euteleostomi</taxon>
        <taxon>Amphibia</taxon>
        <taxon>Batrachia</taxon>
        <taxon>Caudata</taxon>
        <taxon>Salamandroidea</taxon>
        <taxon>Salamandridae</taxon>
        <taxon>Pleurodelinae</taxon>
        <taxon>Pleurodeles</taxon>
    </lineage>
</organism>
<name>A0AAV7WX87_PLEWA</name>